<proteinExistence type="predicted"/>
<name>A0A418V7A8_9DEIO</name>
<evidence type="ECO:0000313" key="2">
    <source>
        <dbReference type="EMBL" id="RJF71982.1"/>
    </source>
</evidence>
<comment type="caution">
    <text evidence="2">The sequence shown here is derived from an EMBL/GenBank/DDBJ whole genome shotgun (WGS) entry which is preliminary data.</text>
</comment>
<dbReference type="EMBL" id="QYUJ01000014">
    <property type="protein sequence ID" value="RJF71982.1"/>
    <property type="molecule type" value="Genomic_DNA"/>
</dbReference>
<dbReference type="Proteomes" id="UP000286287">
    <property type="component" value="Unassembled WGS sequence"/>
</dbReference>
<keyword evidence="2" id="KW-0378">Hydrolase</keyword>
<dbReference type="PANTHER" id="PTHR43784">
    <property type="entry name" value="GDSL-LIKE LIPASE/ACYLHYDROLASE, PUTATIVE (AFU_ORTHOLOGUE AFUA_2G00820)-RELATED"/>
    <property type="match status" value="1"/>
</dbReference>
<gene>
    <name evidence="2" type="ORF">D3875_10840</name>
</gene>
<dbReference type="AlphaFoldDB" id="A0A418V7A8"/>
<dbReference type="PANTHER" id="PTHR43784:SF2">
    <property type="entry name" value="GDSL-LIKE LIPASE_ACYLHYDROLASE, PUTATIVE (AFU_ORTHOLOGUE AFUA_2G00820)-RELATED"/>
    <property type="match status" value="1"/>
</dbReference>
<organism evidence="2 3">
    <name type="scientific">Deinococcus cavernae</name>
    <dbReference type="NCBI Taxonomy" id="2320857"/>
    <lineage>
        <taxon>Bacteria</taxon>
        <taxon>Thermotogati</taxon>
        <taxon>Deinococcota</taxon>
        <taxon>Deinococci</taxon>
        <taxon>Deinococcales</taxon>
        <taxon>Deinococcaceae</taxon>
        <taxon>Deinococcus</taxon>
    </lineage>
</organism>
<dbReference type="GO" id="GO:0016787">
    <property type="term" value="F:hydrolase activity"/>
    <property type="evidence" value="ECO:0007669"/>
    <property type="project" value="UniProtKB-KW"/>
</dbReference>
<accession>A0A418V7A8</accession>
<dbReference type="Gene3D" id="3.40.50.1110">
    <property type="entry name" value="SGNH hydrolase"/>
    <property type="match status" value="1"/>
</dbReference>
<keyword evidence="3" id="KW-1185">Reference proteome</keyword>
<dbReference type="CDD" id="cd01832">
    <property type="entry name" value="SGNH_hydrolase_like_1"/>
    <property type="match status" value="1"/>
</dbReference>
<dbReference type="InterPro" id="IPR036514">
    <property type="entry name" value="SGNH_hydro_sf"/>
</dbReference>
<dbReference type="InterPro" id="IPR053140">
    <property type="entry name" value="GDSL_Rv0518-like"/>
</dbReference>
<sequence>MLCGMTRTFQCFVALGDSVTEGIGDAVAGFPQMGAHDALALRLKALNPDLKYVNLARRGLLSSEILATQLEEAVALQPDLVSVIAGANDLLMRRWHPEQFEQDFGRLLGAFPAATERLTMTLPNFSIPIGMPASMTLRFERQWTQANEIIRRLARQHDALLLDVGADTAFHHADVWSADRVHPNARGYALVMQDMLDLLGLS</sequence>
<evidence type="ECO:0000313" key="3">
    <source>
        <dbReference type="Proteomes" id="UP000286287"/>
    </source>
</evidence>
<dbReference type="SUPFAM" id="SSF52266">
    <property type="entry name" value="SGNH hydrolase"/>
    <property type="match status" value="1"/>
</dbReference>
<feature type="domain" description="SGNH hydrolase-type esterase" evidence="1">
    <location>
        <begin position="14"/>
        <end position="190"/>
    </location>
</feature>
<protein>
    <submittedName>
        <fullName evidence="2">SGNH/GDSL hydrolase family protein</fullName>
    </submittedName>
</protein>
<dbReference type="InterPro" id="IPR013830">
    <property type="entry name" value="SGNH_hydro"/>
</dbReference>
<reference evidence="2 3" key="1">
    <citation type="submission" date="2018-09" db="EMBL/GenBank/DDBJ databases">
        <authorList>
            <person name="Zhu H."/>
        </authorList>
    </citation>
    <scope>NUCLEOTIDE SEQUENCE [LARGE SCALE GENOMIC DNA]</scope>
    <source>
        <strain evidence="2 3">K2S05-167</strain>
    </source>
</reference>
<dbReference type="Pfam" id="PF13472">
    <property type="entry name" value="Lipase_GDSL_2"/>
    <property type="match status" value="1"/>
</dbReference>
<evidence type="ECO:0000259" key="1">
    <source>
        <dbReference type="Pfam" id="PF13472"/>
    </source>
</evidence>